<dbReference type="InterPro" id="IPR012338">
    <property type="entry name" value="Beta-lactam/transpept-like"/>
</dbReference>
<evidence type="ECO:0000313" key="4">
    <source>
        <dbReference type="EMBL" id="KAA0159038.1"/>
    </source>
</evidence>
<dbReference type="PANTHER" id="PTHR22935">
    <property type="entry name" value="PENICILLIN-BINDING PROTEIN"/>
    <property type="match status" value="1"/>
</dbReference>
<evidence type="ECO:0000256" key="2">
    <source>
        <dbReference type="SAM" id="SignalP"/>
    </source>
</evidence>
<reference evidence="6 7" key="1">
    <citation type="submission" date="2019-07" db="EMBL/GenBank/DDBJ databases">
        <title>Genomes of Cafeteria roenbergensis.</title>
        <authorList>
            <person name="Fischer M.G."/>
            <person name="Hackl T."/>
            <person name="Roman M."/>
        </authorList>
    </citation>
    <scope>NUCLEOTIDE SEQUENCE [LARGE SCALE GENOMIC DNA]</scope>
    <source>
        <strain evidence="5 7">Cflag</strain>
        <strain evidence="4 6">RCC970-E3</strain>
    </source>
</reference>
<dbReference type="Gene3D" id="3.40.710.10">
    <property type="entry name" value="DD-peptidase/beta-lactamase superfamily"/>
    <property type="match status" value="1"/>
</dbReference>
<dbReference type="SUPFAM" id="SSF56601">
    <property type="entry name" value="beta-lactamase/transpeptidase-like"/>
    <property type="match status" value="1"/>
</dbReference>
<name>A0A5A8D5D4_CAFRO</name>
<organism evidence="5 7">
    <name type="scientific">Cafeteria roenbergensis</name>
    <name type="common">Marine flagellate</name>
    <dbReference type="NCBI Taxonomy" id="33653"/>
    <lineage>
        <taxon>Eukaryota</taxon>
        <taxon>Sar</taxon>
        <taxon>Stramenopiles</taxon>
        <taxon>Bigyra</taxon>
        <taxon>Opalozoa</taxon>
        <taxon>Bicosoecida</taxon>
        <taxon>Cafeteriaceae</taxon>
        <taxon>Cafeteria</taxon>
    </lineage>
</organism>
<comment type="caution">
    <text evidence="5">The sequence shown here is derived from an EMBL/GenBank/DDBJ whole genome shotgun (WGS) entry which is preliminary data.</text>
</comment>
<feature type="chain" id="PRO_5033472933" description="Beta-lactamase-related domain-containing protein" evidence="2">
    <location>
        <begin position="16"/>
        <end position="527"/>
    </location>
</feature>
<feature type="domain" description="Beta-lactamase-related" evidence="3">
    <location>
        <begin position="86"/>
        <end position="392"/>
    </location>
</feature>
<proteinExistence type="inferred from homology"/>
<protein>
    <recommendedName>
        <fullName evidence="3">Beta-lactamase-related domain-containing protein</fullName>
    </recommendedName>
</protein>
<evidence type="ECO:0000256" key="1">
    <source>
        <dbReference type="ARBA" id="ARBA00038473"/>
    </source>
</evidence>
<evidence type="ECO:0000313" key="5">
    <source>
        <dbReference type="EMBL" id="KAA0159470.1"/>
    </source>
</evidence>
<evidence type="ECO:0000313" key="7">
    <source>
        <dbReference type="Proteomes" id="UP000325113"/>
    </source>
</evidence>
<keyword evidence="2" id="KW-0732">Signal</keyword>
<dbReference type="InterPro" id="IPR051478">
    <property type="entry name" value="Beta-lactamase-like_AB/R"/>
</dbReference>
<gene>
    <name evidence="4" type="ORF">FNF28_06012</name>
    <name evidence="5" type="ORF">FNF31_04836</name>
</gene>
<dbReference type="Pfam" id="PF00144">
    <property type="entry name" value="Beta-lactamase"/>
    <property type="match status" value="1"/>
</dbReference>
<feature type="signal peptide" evidence="2">
    <location>
        <begin position="1"/>
        <end position="15"/>
    </location>
</feature>
<dbReference type="Proteomes" id="UP000325113">
    <property type="component" value="Unassembled WGS sequence"/>
</dbReference>
<dbReference type="EMBL" id="VLTL01000138">
    <property type="protein sequence ID" value="KAA0159038.1"/>
    <property type="molecule type" value="Genomic_DNA"/>
</dbReference>
<dbReference type="PANTHER" id="PTHR22935:SF95">
    <property type="entry name" value="BETA-LACTAMASE-LIKE 1-RELATED"/>
    <property type="match status" value="1"/>
</dbReference>
<evidence type="ECO:0000313" key="6">
    <source>
        <dbReference type="Proteomes" id="UP000324907"/>
    </source>
</evidence>
<dbReference type="Proteomes" id="UP000324907">
    <property type="component" value="Unassembled WGS sequence"/>
</dbReference>
<dbReference type="EMBL" id="VLTM01000053">
    <property type="protein sequence ID" value="KAA0159470.1"/>
    <property type="molecule type" value="Genomic_DNA"/>
</dbReference>
<comment type="similarity">
    <text evidence="1">Belongs to the beta-lactamase family.</text>
</comment>
<dbReference type="InterPro" id="IPR001466">
    <property type="entry name" value="Beta-lactam-related"/>
</dbReference>
<dbReference type="AlphaFoldDB" id="A0A5A8D5D4"/>
<evidence type="ECO:0000259" key="3">
    <source>
        <dbReference type="Pfam" id="PF00144"/>
    </source>
</evidence>
<accession>A0A5A8D5D4</accession>
<sequence length="527" mass="55220">MRLVTLALCAAVSLAAVPRHASEEVEAALARVSSLPVVDVLALRSKGDPKCPQLPLPVEIPSPRPDGVTAALAALQAVLDDSTDPVAIPGMSAAVGYRGGIIQVFTKGFANVSSGSKVGASTPFRIGSVTKVFSAILVLQAASAGMIHLDDPVAVAVPDFSVFNPFGSGLVTWRQLLAQRSGLQREAPFGVNSTDEALWAVAKTFLLRAPGGKPSYSNLGFALAGNLVAERVVGGGHTFTSLVQAWVVEPLGLSHTGNVYGPGTPAGLAVPYQANGDPSPFYDLGWVGPAGSMYSSPSDLVSLASALMQAAKGQGPLASRIRQDIAAAFMDPDYRNPDGLTLFGWPWEMRVAGSFLLRRKGGNIPGSTALISFVPELETAVAVTWNGGQDEFTLATEAWGAFLPKFTQALAALQPSPFRPGPRYTDYVGLYSFRGLLNATVLFDKASGSLVASVQGVISIYINDASAITGWPDTFQAYLPDGLVPCLSAELQAIGDEYFFFNRGQGGPVTSMSVPGYMPGLVFRRVV</sequence>